<dbReference type="GO" id="GO:0008270">
    <property type="term" value="F:zinc ion binding"/>
    <property type="evidence" value="ECO:0007669"/>
    <property type="project" value="UniProtKB-KW"/>
</dbReference>
<dbReference type="InterPro" id="IPR013246">
    <property type="entry name" value="SAGA_su_Sgf11"/>
</dbReference>
<dbReference type="GO" id="GO:0000124">
    <property type="term" value="C:SAGA complex"/>
    <property type="evidence" value="ECO:0007669"/>
    <property type="project" value="TreeGrafter"/>
</dbReference>
<evidence type="ECO:0000256" key="10">
    <source>
        <dbReference type="RuleBase" id="RU261113"/>
    </source>
</evidence>
<comment type="subcellular location">
    <subcellularLocation>
        <location evidence="1 10">Nucleus</location>
    </subcellularLocation>
</comment>
<dbReference type="GO" id="GO:0003713">
    <property type="term" value="F:transcription coactivator activity"/>
    <property type="evidence" value="ECO:0007669"/>
    <property type="project" value="TreeGrafter"/>
</dbReference>
<gene>
    <name evidence="12" type="ORF">BCR42DRAFT_421612</name>
</gene>
<evidence type="ECO:0000256" key="2">
    <source>
        <dbReference type="ARBA" id="ARBA00022723"/>
    </source>
</evidence>
<keyword evidence="4" id="KW-0862">Zinc</keyword>
<keyword evidence="13" id="KW-1185">Reference proteome</keyword>
<keyword evidence="7 10" id="KW-0010">Activator</keyword>
<evidence type="ECO:0000256" key="1">
    <source>
        <dbReference type="ARBA" id="ARBA00004123"/>
    </source>
</evidence>
<evidence type="ECO:0000256" key="6">
    <source>
        <dbReference type="ARBA" id="ARBA00023015"/>
    </source>
</evidence>
<protein>
    <recommendedName>
        <fullName evidence="10">SAGA-associated factor 11</fullName>
    </recommendedName>
</protein>
<reference evidence="12 13" key="1">
    <citation type="submission" date="2016-07" db="EMBL/GenBank/DDBJ databases">
        <title>Pervasive Adenine N6-methylation of Active Genes in Fungi.</title>
        <authorList>
            <consortium name="DOE Joint Genome Institute"/>
            <person name="Mondo S.J."/>
            <person name="Dannebaum R.O."/>
            <person name="Kuo R.C."/>
            <person name="Labutti K."/>
            <person name="Haridas S."/>
            <person name="Kuo A."/>
            <person name="Salamov A."/>
            <person name="Ahrendt S.R."/>
            <person name="Lipzen A."/>
            <person name="Sullivan W."/>
            <person name="Andreopoulos W.B."/>
            <person name="Clum A."/>
            <person name="Lindquist E."/>
            <person name="Daum C."/>
            <person name="Ramamoorthy G.K."/>
            <person name="Gryganskyi A."/>
            <person name="Culley D."/>
            <person name="Magnuson J.K."/>
            <person name="James T.Y."/>
            <person name="O'Malley M.A."/>
            <person name="Stajich J.E."/>
            <person name="Spatafora J.W."/>
            <person name="Visel A."/>
            <person name="Grigoriev I.V."/>
        </authorList>
    </citation>
    <scope>NUCLEOTIDE SEQUENCE [LARGE SCALE GENOMIC DNA]</scope>
    <source>
        <strain evidence="12 13">NRRL 1336</strain>
    </source>
</reference>
<feature type="region of interest" description="Disordered" evidence="11">
    <location>
        <begin position="177"/>
        <end position="224"/>
    </location>
</feature>
<dbReference type="InterPro" id="IPR051078">
    <property type="entry name" value="SGF11"/>
</dbReference>
<evidence type="ECO:0000256" key="9">
    <source>
        <dbReference type="ARBA" id="ARBA00023242"/>
    </source>
</evidence>
<evidence type="ECO:0000256" key="11">
    <source>
        <dbReference type="SAM" id="MobiDB-lite"/>
    </source>
</evidence>
<dbReference type="PANTHER" id="PTHR46367:SF1">
    <property type="entry name" value="ATAXIN-7-LIKE PROTEIN 3"/>
    <property type="match status" value="1"/>
</dbReference>
<evidence type="ECO:0000313" key="13">
    <source>
        <dbReference type="Proteomes" id="UP000193560"/>
    </source>
</evidence>
<evidence type="ECO:0000256" key="4">
    <source>
        <dbReference type="ARBA" id="ARBA00022833"/>
    </source>
</evidence>
<dbReference type="GO" id="GO:0071819">
    <property type="term" value="C:DUBm complex"/>
    <property type="evidence" value="ECO:0007669"/>
    <property type="project" value="TreeGrafter"/>
</dbReference>
<sequence>MVFERNKKIDELQQIESVLQTHIPQLMKKDTKSGAVHNTRATVAFSLLGDLIDECVYDVSFQVHRDLKKANSECQICQTKCSCYVTKPGLDVFGNRFNTNNLPSYECVNCNKTISSSRYAPHLEKCLGLAGRHSSRVASRRLGSASPAHSETELTENKRKKGAHINSSRIYDIKYEAHSDTEIAQNGTKRRREDRSKSKSGRTRQSLSPTIQGEPSTNHKRQKM</sequence>
<dbReference type="AlphaFoldDB" id="A0A1X2I7M3"/>
<feature type="compositionally biased region" description="Polar residues" evidence="11">
    <location>
        <begin position="203"/>
        <end position="216"/>
    </location>
</feature>
<proteinExistence type="inferred from homology"/>
<dbReference type="OrthoDB" id="21557at2759"/>
<evidence type="ECO:0000256" key="7">
    <source>
        <dbReference type="ARBA" id="ARBA00023159"/>
    </source>
</evidence>
<evidence type="ECO:0000256" key="8">
    <source>
        <dbReference type="ARBA" id="ARBA00023163"/>
    </source>
</evidence>
<keyword evidence="3" id="KW-0863">Zinc-finger</keyword>
<accession>A0A1X2I7M3</accession>
<keyword evidence="6" id="KW-0805">Transcription regulation</keyword>
<feature type="region of interest" description="Disordered" evidence="11">
    <location>
        <begin position="138"/>
        <end position="165"/>
    </location>
</feature>
<evidence type="ECO:0000313" key="12">
    <source>
        <dbReference type="EMBL" id="ORZ11119.1"/>
    </source>
</evidence>
<dbReference type="Gene3D" id="3.30.160.60">
    <property type="entry name" value="Classic Zinc Finger"/>
    <property type="match status" value="1"/>
</dbReference>
<name>A0A1X2I7M3_9FUNG</name>
<evidence type="ECO:0000256" key="3">
    <source>
        <dbReference type="ARBA" id="ARBA00022771"/>
    </source>
</evidence>
<dbReference type="PANTHER" id="PTHR46367">
    <property type="entry name" value="ATAXIN-7-LIKE PROTEIN 3"/>
    <property type="match status" value="1"/>
</dbReference>
<comment type="similarity">
    <text evidence="10">Belongs to the SGF11 family.</text>
</comment>
<keyword evidence="2" id="KW-0479">Metal-binding</keyword>
<dbReference type="EMBL" id="MCGE01000022">
    <property type="protein sequence ID" value="ORZ11119.1"/>
    <property type="molecule type" value="Genomic_DNA"/>
</dbReference>
<keyword evidence="8" id="KW-0804">Transcription</keyword>
<dbReference type="GO" id="GO:0006325">
    <property type="term" value="P:chromatin organization"/>
    <property type="evidence" value="ECO:0007669"/>
    <property type="project" value="UniProtKB-KW"/>
</dbReference>
<evidence type="ECO:0000256" key="5">
    <source>
        <dbReference type="ARBA" id="ARBA00022853"/>
    </source>
</evidence>
<dbReference type="Proteomes" id="UP000193560">
    <property type="component" value="Unassembled WGS sequence"/>
</dbReference>
<organism evidence="12 13">
    <name type="scientific">Absidia repens</name>
    <dbReference type="NCBI Taxonomy" id="90262"/>
    <lineage>
        <taxon>Eukaryota</taxon>
        <taxon>Fungi</taxon>
        <taxon>Fungi incertae sedis</taxon>
        <taxon>Mucoromycota</taxon>
        <taxon>Mucoromycotina</taxon>
        <taxon>Mucoromycetes</taxon>
        <taxon>Mucorales</taxon>
        <taxon>Cunninghamellaceae</taxon>
        <taxon>Absidia</taxon>
    </lineage>
</organism>
<keyword evidence="9" id="KW-0539">Nucleus</keyword>
<dbReference type="Pfam" id="PF08209">
    <property type="entry name" value="Sgf11"/>
    <property type="match status" value="1"/>
</dbReference>
<dbReference type="STRING" id="90262.A0A1X2I7M3"/>
<comment type="caution">
    <text evidence="12">The sequence shown here is derived from an EMBL/GenBank/DDBJ whole genome shotgun (WGS) entry which is preliminary data.</text>
</comment>
<dbReference type="GO" id="GO:0006357">
    <property type="term" value="P:regulation of transcription by RNA polymerase II"/>
    <property type="evidence" value="ECO:0007669"/>
    <property type="project" value="TreeGrafter"/>
</dbReference>
<keyword evidence="5" id="KW-0156">Chromatin regulator</keyword>